<feature type="transmembrane region" description="Helical" evidence="2">
    <location>
        <begin position="81"/>
        <end position="102"/>
    </location>
</feature>
<evidence type="ECO:0000313" key="4">
    <source>
        <dbReference type="EMBL" id="GIJ24940.1"/>
    </source>
</evidence>
<dbReference type="EMBL" id="BOPC01000002">
    <property type="protein sequence ID" value="GIJ24940.1"/>
    <property type="molecule type" value="Genomic_DNA"/>
</dbReference>
<dbReference type="RefSeq" id="WP_204031852.1">
    <property type="nucleotide sequence ID" value="NZ_BOPC01000002.1"/>
</dbReference>
<name>A0ABQ4J449_9ACTN</name>
<protein>
    <recommendedName>
        <fullName evidence="3">DUF2231 domain-containing protein</fullName>
    </recommendedName>
</protein>
<proteinExistence type="predicted"/>
<evidence type="ECO:0000259" key="3">
    <source>
        <dbReference type="Pfam" id="PF09990"/>
    </source>
</evidence>
<reference evidence="4 5" key="1">
    <citation type="submission" date="2021-01" db="EMBL/GenBank/DDBJ databases">
        <title>Whole genome shotgun sequence of Verrucosispora qiuiae NBRC 106684.</title>
        <authorList>
            <person name="Komaki H."/>
            <person name="Tamura T."/>
        </authorList>
    </citation>
    <scope>NUCLEOTIDE SEQUENCE [LARGE SCALE GENOMIC DNA]</scope>
    <source>
        <strain evidence="4 5">NBRC 106684</strain>
    </source>
</reference>
<feature type="region of interest" description="Disordered" evidence="1">
    <location>
        <begin position="148"/>
        <end position="180"/>
    </location>
</feature>
<keyword evidence="2" id="KW-0472">Membrane</keyword>
<keyword evidence="2" id="KW-0812">Transmembrane</keyword>
<organism evidence="4 5">
    <name type="scientific">Micromonospora qiuiae</name>
    <dbReference type="NCBI Taxonomy" id="502268"/>
    <lineage>
        <taxon>Bacteria</taxon>
        <taxon>Bacillati</taxon>
        <taxon>Actinomycetota</taxon>
        <taxon>Actinomycetes</taxon>
        <taxon>Micromonosporales</taxon>
        <taxon>Micromonosporaceae</taxon>
        <taxon>Micromonospora</taxon>
    </lineage>
</organism>
<dbReference type="Pfam" id="PF09990">
    <property type="entry name" value="DUF2231"/>
    <property type="match status" value="1"/>
</dbReference>
<feature type="transmembrane region" description="Helical" evidence="2">
    <location>
        <begin position="108"/>
        <end position="128"/>
    </location>
</feature>
<evidence type="ECO:0000256" key="2">
    <source>
        <dbReference type="SAM" id="Phobius"/>
    </source>
</evidence>
<dbReference type="Proteomes" id="UP000653076">
    <property type="component" value="Unassembled WGS sequence"/>
</dbReference>
<gene>
    <name evidence="4" type="ORF">Vqi01_01020</name>
</gene>
<evidence type="ECO:0000313" key="5">
    <source>
        <dbReference type="Proteomes" id="UP000653076"/>
    </source>
</evidence>
<accession>A0ABQ4J449</accession>
<comment type="caution">
    <text evidence="4">The sequence shown here is derived from an EMBL/GenBank/DDBJ whole genome shotgun (WGS) entry which is preliminary data.</text>
</comment>
<evidence type="ECO:0000256" key="1">
    <source>
        <dbReference type="SAM" id="MobiDB-lite"/>
    </source>
</evidence>
<feature type="transmembrane region" description="Helical" evidence="2">
    <location>
        <begin position="12"/>
        <end position="33"/>
    </location>
</feature>
<feature type="domain" description="DUF2231" evidence="3">
    <location>
        <begin position="9"/>
        <end position="137"/>
    </location>
</feature>
<keyword evidence="5" id="KW-1185">Reference proteome</keyword>
<dbReference type="InterPro" id="IPR019251">
    <property type="entry name" value="DUF2231_TM"/>
</dbReference>
<keyword evidence="2" id="KW-1133">Transmembrane helix</keyword>
<feature type="transmembrane region" description="Helical" evidence="2">
    <location>
        <begin position="45"/>
        <end position="69"/>
    </location>
</feature>
<sequence length="187" mass="19695">MQSRLRVQGHPIQPMLVTFPYGLFVCAAIFDLADVAGGPVFLGEVGYWTAVAALVAAALTAIAGMVDLWDVPPDSTRRTAITFNLVNAGMAGLFLLSCLVRADAPHRSAAPALLFLELLALAVGGVGVRLGARLIHHFDPDVRKGPLLTPNVEEGPPINAVLGTPRPTGRPGATRSGTRPGVTRFWV</sequence>